<keyword evidence="2" id="KW-1185">Reference proteome</keyword>
<evidence type="ECO:0000313" key="2">
    <source>
        <dbReference type="Proteomes" id="UP000604825"/>
    </source>
</evidence>
<dbReference type="Proteomes" id="UP000604825">
    <property type="component" value="Unassembled WGS sequence"/>
</dbReference>
<accession>A0A811QCU6</accession>
<comment type="caution">
    <text evidence="1">The sequence shown here is derived from an EMBL/GenBank/DDBJ whole genome shotgun (WGS) entry which is preliminary data.</text>
</comment>
<dbReference type="InterPro" id="IPR052957">
    <property type="entry name" value="Auxin_embryo_med"/>
</dbReference>
<dbReference type="OrthoDB" id="1262810at2759"/>
<organism evidence="1 2">
    <name type="scientific">Miscanthus lutarioriparius</name>
    <dbReference type="NCBI Taxonomy" id="422564"/>
    <lineage>
        <taxon>Eukaryota</taxon>
        <taxon>Viridiplantae</taxon>
        <taxon>Streptophyta</taxon>
        <taxon>Embryophyta</taxon>
        <taxon>Tracheophyta</taxon>
        <taxon>Spermatophyta</taxon>
        <taxon>Magnoliopsida</taxon>
        <taxon>Liliopsida</taxon>
        <taxon>Poales</taxon>
        <taxon>Poaceae</taxon>
        <taxon>PACMAD clade</taxon>
        <taxon>Panicoideae</taxon>
        <taxon>Andropogonodae</taxon>
        <taxon>Andropogoneae</taxon>
        <taxon>Saccharinae</taxon>
        <taxon>Miscanthus</taxon>
    </lineage>
</organism>
<sequence>MIDQQFYRNKLHVYKQELKAIGVRFEFQEASSYIGSHLMSMAESNMLTRDCVYSLLRLIRFLREKVLSPSQLIDSVKGGGWMKNTLGYRRPSDCITKDSELAVASCISDQPFLDVEFYGEGILSYKPELELLGVIIGFKNNYHLVIDNFKFRSSAITSESTVFILKCILYVGSCQDFIRKLRDLKWVKTNVGFCAPNVFFLVDSEWECFVKIFKGLPITDLGFYGSVISSYKEELKKAGLITRFEEASKAIANVFKRMVSESSLTKANALALLLAYRQLRTHSPLPVELFNCMRTEKWIHTSLGFQSPSNTILFDNAWQYLSPIAILPFMDDGDTCHGLGKEIYGYKDELRELGVTIEVKFGARFVLAGLSIPDDPSIMSKATILSFLECIKNYFDSATQPPKGFKDKISKKWLKTSLGYQCPDECILFDAKQCFLHMEDGPFIDEAFYGSEIASFKHPLAMIGVSVDFYCAQDLIARYLRNKTDTDTISRIYMYLKKCDWKPDNNNRNWIWIPNETEGGDWVSSRSCVLYDKNNLFGLQLHVLDKYYDRKLLDFFSLAFSVRHGPCSEDYCKLWATWESSVHELAISDGLAFWKFIATNWTKKTGEILSGCVKVPENVFIPDDLLLADLLSKHPQQSLFIWYPSSALPSMSRARFNRIYGSIGVKTISKAVTKNDSFTSANSRFKTVVLSKVIKVGLLQIVLAYLSNPAFDIPAEDRHKMVSCLLNVTIEETDEPITMAYSVSLSSGEVVEVKARRMLRWERENSKMYMQRTDGVSRYEDKIEFATYFAHEISHGLLFQMPDQISLLAELIKIGSLLDFEPLPLLRSC</sequence>
<dbReference type="EMBL" id="CAJGYO010000009">
    <property type="protein sequence ID" value="CAD6253816.1"/>
    <property type="molecule type" value="Genomic_DNA"/>
</dbReference>
<dbReference type="AlphaFoldDB" id="A0A811QCU6"/>
<name>A0A811QCU6_9POAL</name>
<protein>
    <submittedName>
        <fullName evidence="1">Uncharacterized protein</fullName>
    </submittedName>
</protein>
<gene>
    <name evidence="1" type="ORF">NCGR_LOCUS37435</name>
</gene>
<dbReference type="PANTHER" id="PTHR32387:SF3">
    <property type="entry name" value="ATP_DNA BINDING PROTEIN"/>
    <property type="match status" value="1"/>
</dbReference>
<reference evidence="1" key="1">
    <citation type="submission" date="2020-10" db="EMBL/GenBank/DDBJ databases">
        <authorList>
            <person name="Han B."/>
            <person name="Lu T."/>
            <person name="Zhao Q."/>
            <person name="Huang X."/>
            <person name="Zhao Y."/>
        </authorList>
    </citation>
    <scope>NUCLEOTIDE SEQUENCE</scope>
</reference>
<dbReference type="PANTHER" id="PTHR32387">
    <property type="entry name" value="WU:FJ29H11"/>
    <property type="match status" value="1"/>
</dbReference>
<proteinExistence type="predicted"/>
<evidence type="ECO:0000313" key="1">
    <source>
        <dbReference type="EMBL" id="CAD6253816.1"/>
    </source>
</evidence>